<dbReference type="Proteomes" id="UP001428341">
    <property type="component" value="Unassembled WGS sequence"/>
</dbReference>
<evidence type="ECO:0000313" key="3">
    <source>
        <dbReference type="Proteomes" id="UP001428341"/>
    </source>
</evidence>
<dbReference type="AlphaFoldDB" id="A0AAP0LP94"/>
<name>A0AAP0LP94_9ROSI</name>
<feature type="signal peptide" evidence="1">
    <location>
        <begin position="1"/>
        <end position="32"/>
    </location>
</feature>
<accession>A0AAP0LP94</accession>
<comment type="caution">
    <text evidence="2">The sequence shown here is derived from an EMBL/GenBank/DDBJ whole genome shotgun (WGS) entry which is preliminary data.</text>
</comment>
<dbReference type="EMBL" id="JBCGBO010000025">
    <property type="protein sequence ID" value="KAK9177220.1"/>
    <property type="molecule type" value="Genomic_DNA"/>
</dbReference>
<keyword evidence="1" id="KW-0732">Signal</keyword>
<evidence type="ECO:0000256" key="1">
    <source>
        <dbReference type="SAM" id="SignalP"/>
    </source>
</evidence>
<sequence>MELPDGAGAGVGTRRQRHMMLLLCFSFLWVCAEVEDEETRKSQQIEKSTTIFDSDSHGHFSLMNEILFYSLILNQITSFDFCLYVLSYGFLFTGITNGPDVWLSPGLVSIAKLQL</sequence>
<proteinExistence type="predicted"/>
<protein>
    <submittedName>
        <fullName evidence="2">Uncharacterized protein</fullName>
    </submittedName>
</protein>
<keyword evidence="3" id="KW-1185">Reference proteome</keyword>
<organism evidence="2 3">
    <name type="scientific">Citrus x changshan-huyou</name>
    <dbReference type="NCBI Taxonomy" id="2935761"/>
    <lineage>
        <taxon>Eukaryota</taxon>
        <taxon>Viridiplantae</taxon>
        <taxon>Streptophyta</taxon>
        <taxon>Embryophyta</taxon>
        <taxon>Tracheophyta</taxon>
        <taxon>Spermatophyta</taxon>
        <taxon>Magnoliopsida</taxon>
        <taxon>eudicotyledons</taxon>
        <taxon>Gunneridae</taxon>
        <taxon>Pentapetalae</taxon>
        <taxon>rosids</taxon>
        <taxon>malvids</taxon>
        <taxon>Sapindales</taxon>
        <taxon>Rutaceae</taxon>
        <taxon>Aurantioideae</taxon>
        <taxon>Citrus</taxon>
    </lineage>
</organism>
<feature type="chain" id="PRO_5043050334" evidence="1">
    <location>
        <begin position="33"/>
        <end position="115"/>
    </location>
</feature>
<reference evidence="2 3" key="1">
    <citation type="submission" date="2024-05" db="EMBL/GenBank/DDBJ databases">
        <title>Haplotype-resolved chromosome-level genome assembly of Huyou (Citrus changshanensis).</title>
        <authorList>
            <person name="Miao C."/>
            <person name="Chen W."/>
            <person name="Wu Y."/>
            <person name="Wang L."/>
            <person name="Zhao S."/>
            <person name="Grierson D."/>
            <person name="Xu C."/>
            <person name="Chen K."/>
        </authorList>
    </citation>
    <scope>NUCLEOTIDE SEQUENCE [LARGE SCALE GENOMIC DNA]</scope>
    <source>
        <strain evidence="2">01-14</strain>
        <tissue evidence="2">Leaf</tissue>
    </source>
</reference>
<evidence type="ECO:0000313" key="2">
    <source>
        <dbReference type="EMBL" id="KAK9177220.1"/>
    </source>
</evidence>
<gene>
    <name evidence="2" type="ORF">WN944_029239</name>
</gene>